<feature type="region of interest" description="Disordered" evidence="1">
    <location>
        <begin position="1"/>
        <end position="29"/>
    </location>
</feature>
<keyword evidence="2" id="KW-0472">Membrane</keyword>
<dbReference type="OrthoDB" id="4037997at2759"/>
<keyword evidence="2" id="KW-1133">Transmembrane helix</keyword>
<dbReference type="HOGENOM" id="CLU_081384_0_1_1"/>
<evidence type="ECO:0000256" key="1">
    <source>
        <dbReference type="SAM" id="MobiDB-lite"/>
    </source>
</evidence>
<feature type="transmembrane region" description="Helical" evidence="2">
    <location>
        <begin position="60"/>
        <end position="81"/>
    </location>
</feature>
<gene>
    <name evidence="3" type="ORF">VIN7_0068</name>
</gene>
<keyword evidence="4" id="KW-1185">Reference proteome</keyword>
<reference evidence="3 4" key="1">
    <citation type="journal article" date="2012" name="FEMS Yeast Res.">
        <title>The genome sequence of the wine yeast VIN7 reveals an allotriploid hybrid genome with Saccharomyces cerevisiae and Saccharomyces kudriavzevii origins.</title>
        <authorList>
            <person name="Borneman A.R."/>
            <person name="Desany B.A."/>
            <person name="Riches D."/>
            <person name="Affourtit J.P."/>
            <person name="Forgan A.H."/>
            <person name="Pretorius I.S."/>
            <person name="Egholm M."/>
            <person name="Chambers P.J."/>
        </authorList>
    </citation>
    <scope>NUCLEOTIDE SEQUENCE [LARGE SCALE GENOMIC DNA]</scope>
    <source>
        <strain evidence="3 4">VIN7</strain>
    </source>
</reference>
<protein>
    <submittedName>
        <fullName evidence="3">YAR023C-like protein</fullName>
    </submittedName>
</protein>
<dbReference type="InterPro" id="IPR001142">
    <property type="entry name" value="DUP/COS"/>
</dbReference>
<dbReference type="EMBL" id="AGVY01000001">
    <property type="protein sequence ID" value="EHN08727.1"/>
    <property type="molecule type" value="Genomic_DNA"/>
</dbReference>
<evidence type="ECO:0000313" key="4">
    <source>
        <dbReference type="Proteomes" id="UP000009009"/>
    </source>
</evidence>
<comment type="caution">
    <text evidence="3">The sequence shown here is derived from an EMBL/GenBank/DDBJ whole genome shotgun (WGS) entry which is preliminary data.</text>
</comment>
<evidence type="ECO:0000256" key="2">
    <source>
        <dbReference type="SAM" id="Phobius"/>
    </source>
</evidence>
<proteinExistence type="predicted"/>
<evidence type="ECO:0000313" key="3">
    <source>
        <dbReference type="EMBL" id="EHN08727.1"/>
    </source>
</evidence>
<feature type="transmembrane region" description="Helical" evidence="2">
    <location>
        <begin position="87"/>
        <end position="107"/>
    </location>
</feature>
<dbReference type="Proteomes" id="UP000009009">
    <property type="component" value="Unassembled WGS sequence"/>
</dbReference>
<sequence>MQPYLKKNTHATDDPKASPLKEGSPDNPESPLISADIVLPEDEFASYQSYLLYEIVRAKYIMINFLFFVLTILATLTNIWLSGVLSPAMVIQICLGGSMLVLQIWLFSRPISNETFRTKLLLEVITHRPSIAGKEWKTITYNMNQYLFKAGLWKTPYHFFCEHQCYEFFKDLIKGKYPDVQWDTANTQPFISVPENQAATQNPDVEPTVKWCLFKAAEIQAHAVRKYWQSQYPDVGIPAI</sequence>
<organism evidence="3 4">
    <name type="scientific">Saccharomyces cerevisiae x Saccharomyces kudriavzevii (strain VIN7)</name>
    <name type="common">Yeast</name>
    <dbReference type="NCBI Taxonomy" id="1095631"/>
    <lineage>
        <taxon>Eukaryota</taxon>
        <taxon>Fungi</taxon>
        <taxon>Dikarya</taxon>
        <taxon>Ascomycota</taxon>
        <taxon>Saccharomycotina</taxon>
        <taxon>Saccharomycetes</taxon>
        <taxon>Saccharomycetales</taxon>
        <taxon>Saccharomycetaceae</taxon>
        <taxon>Saccharomyces</taxon>
    </lineage>
</organism>
<dbReference type="Pfam" id="PF00674">
    <property type="entry name" value="DUP"/>
    <property type="match status" value="1"/>
</dbReference>
<name>H0GBZ7_SACCK</name>
<accession>H0GBZ7</accession>
<dbReference type="AlphaFoldDB" id="H0GBZ7"/>
<dbReference type="PhylomeDB" id="H0GBZ7"/>
<keyword evidence="2" id="KW-0812">Transmembrane</keyword>